<dbReference type="Gene3D" id="1.20.58.220">
    <property type="entry name" value="Phosphate transport system protein phou homolog 2, domain 2"/>
    <property type="match status" value="1"/>
</dbReference>
<dbReference type="EMBL" id="CP002363">
    <property type="protein sequence ID" value="ADV64954.1"/>
    <property type="molecule type" value="Genomic_DNA"/>
</dbReference>
<proteinExistence type="predicted"/>
<dbReference type="OrthoDB" id="17496at2157"/>
<evidence type="ECO:0000313" key="1">
    <source>
        <dbReference type="EMBL" id="ADV64954.1"/>
    </source>
</evidence>
<sequence length="401" mass="45125">MVSKNLSPEQHRRLHSKFTKVKYKPISVSNVLKTIWSLSDIGLDLAFYAYFSKDSEAAERVLDINKIIDENLAQFIMHTSLAYGRTREGAEASLLAFYYGSAVDTIVDSVKDIVYTLLIGYTPGVSYEEIAPLMDGEIVAKLVVEKPVKVLDLTDAYPVDIVLSIHAGKWMLAPGPDTIIPARSTIYVRGYRENVLRLLNDHGVPLQEKLTGDELDQVLKRVIELKDYTRLMIDLAHYTLLEADPGVIEEVEDLEVYIDWRQLDTLNKLKEVSGKIDPDTFIGLSILLKELEDIADASNTISHIPSLLEELPEHYRDVFSKVFETVGERIKTVTLKREVSMDKVVAWLRKYGGMVLAVKIGDTWIAYPLAKNPALRPGDKLVIAYPTEFADEVGRLIDSQA</sequence>
<name>E8R8X8_DESM0</name>
<accession>E8R8X8</accession>
<protein>
    <submittedName>
        <fullName evidence="1">PhoU family protein</fullName>
    </submittedName>
</protein>
<dbReference type="KEGG" id="dmu:Desmu_0646"/>
<reference evidence="2" key="1">
    <citation type="submission" date="2010-11" db="EMBL/GenBank/DDBJ databases">
        <title>The complete genome of Desulfurococcus mucosus DSM 2162.</title>
        <authorList>
            <consortium name="US DOE Joint Genome Institute (JGI-PGF)"/>
            <person name="Lucas S."/>
            <person name="Copeland A."/>
            <person name="Lapidus A."/>
            <person name="Bruce D."/>
            <person name="Goodwin L."/>
            <person name="Pitluck S."/>
            <person name="Kyrpides N."/>
            <person name="Mavromatis K."/>
            <person name="Pagani I."/>
            <person name="Ivanova N."/>
            <person name="Ovchinnikova G."/>
            <person name="Chertkov O."/>
            <person name="Held B."/>
            <person name="Brettin T."/>
            <person name="Detter J.C."/>
            <person name="Tapia R."/>
            <person name="Han C."/>
            <person name="Land M."/>
            <person name="Hauser L."/>
            <person name="Markowitz V."/>
            <person name="Cheng J.-F."/>
            <person name="Hugenholtz P."/>
            <person name="Woyke T."/>
            <person name="Wu D."/>
            <person name="Wirth R."/>
            <person name="Bilek Y."/>
            <person name="Hader T."/>
            <person name="Klenk H.-P."/>
            <person name="Eisen J.A."/>
        </authorList>
    </citation>
    <scope>NUCLEOTIDE SEQUENCE [LARGE SCALE GENOMIC DNA]</scope>
    <source>
        <strain evidence="2">ATCC 35584 / DSM 2162 / JCM 9187 / O7/1</strain>
    </source>
</reference>
<gene>
    <name evidence="1" type="ordered locus">Desmu_0646</name>
</gene>
<dbReference type="GO" id="GO:0006813">
    <property type="term" value="P:potassium ion transport"/>
    <property type="evidence" value="ECO:0007669"/>
    <property type="project" value="InterPro"/>
</dbReference>
<keyword evidence="2" id="KW-1185">Reference proteome</keyword>
<dbReference type="AlphaFoldDB" id="E8R8X8"/>
<dbReference type="HOGENOM" id="CLU_686247_0_0_2"/>
<dbReference type="SUPFAM" id="SSF109755">
    <property type="entry name" value="PhoU-like"/>
    <property type="match status" value="1"/>
</dbReference>
<organism evidence="1 2">
    <name type="scientific">Desulfurococcus mucosus (strain ATCC 35584 / DSM 2162 / JCM 9187 / O7/1)</name>
    <dbReference type="NCBI Taxonomy" id="765177"/>
    <lineage>
        <taxon>Archaea</taxon>
        <taxon>Thermoproteota</taxon>
        <taxon>Thermoprotei</taxon>
        <taxon>Desulfurococcales</taxon>
        <taxon>Desulfurococcaceae</taxon>
        <taxon>Desulfurococcus</taxon>
    </lineage>
</organism>
<dbReference type="SUPFAM" id="SSF116726">
    <property type="entry name" value="TrkA C-terminal domain-like"/>
    <property type="match status" value="1"/>
</dbReference>
<dbReference type="InterPro" id="IPR036721">
    <property type="entry name" value="RCK_C_sf"/>
</dbReference>
<dbReference type="InterPro" id="IPR038078">
    <property type="entry name" value="PhoU-like_sf"/>
</dbReference>
<dbReference type="STRING" id="765177.Desmu_0646"/>
<dbReference type="Proteomes" id="UP000001068">
    <property type="component" value="Chromosome"/>
</dbReference>
<dbReference type="eggNOG" id="arCOG01963">
    <property type="taxonomic scope" value="Archaea"/>
</dbReference>
<evidence type="ECO:0000313" key="2">
    <source>
        <dbReference type="Proteomes" id="UP000001068"/>
    </source>
</evidence>
<reference evidence="1 2" key="2">
    <citation type="journal article" date="2011" name="Stand. Genomic Sci.">
        <title>Complete genome sequence of Desulfurococcus mucosus type strain (O7/1).</title>
        <authorList>
            <person name="Wirth R."/>
            <person name="Chertkov O."/>
            <person name="Held B."/>
            <person name="Lapidus A."/>
            <person name="Nolan M."/>
            <person name="Lucas S."/>
            <person name="Hammon N."/>
            <person name="Deshpande S."/>
            <person name="Cheng J.F."/>
            <person name="Tapia R."/>
            <person name="Han C."/>
            <person name="Goodwin L."/>
            <person name="Pitluck S."/>
            <person name="Liolios K."/>
            <person name="Ioanna P."/>
            <person name="Ivanova N."/>
            <person name="Mavromatis K."/>
            <person name="Mikhailova N."/>
            <person name="Pati A."/>
            <person name="Chen A."/>
            <person name="Palaniappan K."/>
            <person name="Land M."/>
            <person name="Hauser L."/>
            <person name="Chang Y.J."/>
            <person name="Jeffries C.D."/>
            <person name="Bilek Y."/>
            <person name="Hader T."/>
            <person name="Rohde M."/>
            <person name="Spring S."/>
            <person name="Sikorski J."/>
            <person name="Goker M."/>
            <person name="Woyke T."/>
            <person name="Bristow J."/>
            <person name="Eisen J.A."/>
            <person name="Markowitz V."/>
            <person name="Hugenholtz P."/>
            <person name="Kyrpides N.C."/>
            <person name="Klenk H.P."/>
        </authorList>
    </citation>
    <scope>NUCLEOTIDE SEQUENCE [LARGE SCALE GENOMIC DNA]</scope>
    <source>
        <strain evidence="2">ATCC 35584 / DSM 2162 / JCM 9187 / O7/1</strain>
    </source>
</reference>